<dbReference type="AlphaFoldDB" id="A0A344TM50"/>
<dbReference type="OrthoDB" id="980382at2"/>
<dbReference type="EMBL" id="CP030850">
    <property type="protein sequence ID" value="AXE19721.1"/>
    <property type="molecule type" value="Genomic_DNA"/>
</dbReference>
<evidence type="ECO:0000313" key="4">
    <source>
        <dbReference type="Proteomes" id="UP000251993"/>
    </source>
</evidence>
<evidence type="ECO:0000256" key="1">
    <source>
        <dbReference type="SAM" id="MobiDB-lite"/>
    </source>
</evidence>
<dbReference type="Pfam" id="PF10988">
    <property type="entry name" value="DUF2807"/>
    <property type="match status" value="1"/>
</dbReference>
<accession>A0A344TM50</accession>
<dbReference type="Proteomes" id="UP000251993">
    <property type="component" value="Chromosome"/>
</dbReference>
<sequence>MKKLRVVSAQLASFVFFIFALQSCVFIDGDARLDPKNPDSETFDLRDFDRLEMGSAFDVKVRQSGQFSVFVRGDRRDIDDLEVFVDRSGKLVIRYRNYRVRRYDMDVDITMPVLRGVDFSGATVSTIDGFTNTRDLEVELSGASKSTIDGDWERVDVDLSGASNLTLRGEGLSLIGDLSGASKLNAFDYLVDNVDLELSGASSANVSVDKSLKVDASGGSSLRYRGGPEVRSNVSGGSSVKKD</sequence>
<dbReference type="RefSeq" id="WP_114068489.1">
    <property type="nucleotide sequence ID" value="NZ_CP030850.1"/>
</dbReference>
<proteinExistence type="predicted"/>
<feature type="region of interest" description="Disordered" evidence="1">
    <location>
        <begin position="216"/>
        <end position="243"/>
    </location>
</feature>
<evidence type="ECO:0000313" key="3">
    <source>
        <dbReference type="EMBL" id="AXE19721.1"/>
    </source>
</evidence>
<keyword evidence="4" id="KW-1185">Reference proteome</keyword>
<protein>
    <submittedName>
        <fullName evidence="3">DUF2807 domain-containing protein</fullName>
    </submittedName>
</protein>
<dbReference type="InterPro" id="IPR021255">
    <property type="entry name" value="DUF2807"/>
</dbReference>
<feature type="domain" description="Putative auto-transporter adhesin head GIN" evidence="2">
    <location>
        <begin position="47"/>
        <end position="228"/>
    </location>
</feature>
<dbReference type="PROSITE" id="PS51257">
    <property type="entry name" value="PROKAR_LIPOPROTEIN"/>
    <property type="match status" value="1"/>
</dbReference>
<dbReference type="KEGG" id="run:DR864_19245"/>
<organism evidence="3 4">
    <name type="scientific">Runella rosea</name>
    <dbReference type="NCBI Taxonomy" id="2259595"/>
    <lineage>
        <taxon>Bacteria</taxon>
        <taxon>Pseudomonadati</taxon>
        <taxon>Bacteroidota</taxon>
        <taxon>Cytophagia</taxon>
        <taxon>Cytophagales</taxon>
        <taxon>Spirosomataceae</taxon>
        <taxon>Runella</taxon>
    </lineage>
</organism>
<name>A0A344TM50_9BACT</name>
<evidence type="ECO:0000259" key="2">
    <source>
        <dbReference type="Pfam" id="PF10988"/>
    </source>
</evidence>
<dbReference type="Gene3D" id="2.160.20.120">
    <property type="match status" value="1"/>
</dbReference>
<reference evidence="3 4" key="1">
    <citation type="submission" date="2018-07" db="EMBL/GenBank/DDBJ databases">
        <title>Genome sequencing of Runella.</title>
        <authorList>
            <person name="Baek M.-G."/>
            <person name="Yi H."/>
        </authorList>
    </citation>
    <scope>NUCLEOTIDE SEQUENCE [LARGE SCALE GENOMIC DNA]</scope>
    <source>
        <strain evidence="3 4">HYN0085</strain>
    </source>
</reference>
<feature type="compositionally biased region" description="Polar residues" evidence="1">
    <location>
        <begin position="232"/>
        <end position="243"/>
    </location>
</feature>
<gene>
    <name evidence="3" type="ORF">DR864_19245</name>
</gene>